<proteinExistence type="predicted"/>
<comment type="caution">
    <text evidence="1">The sequence shown here is derived from an EMBL/GenBank/DDBJ whole genome shotgun (WGS) entry which is preliminary data.</text>
</comment>
<dbReference type="GO" id="GO:0003677">
    <property type="term" value="F:DNA binding"/>
    <property type="evidence" value="ECO:0007669"/>
    <property type="project" value="UniProtKB-KW"/>
</dbReference>
<organism evidence="1 2">
    <name type="scientific">Bifidobacterium catenulatum</name>
    <dbReference type="NCBI Taxonomy" id="1686"/>
    <lineage>
        <taxon>Bacteria</taxon>
        <taxon>Bacillati</taxon>
        <taxon>Actinomycetota</taxon>
        <taxon>Actinomycetes</taxon>
        <taxon>Bifidobacteriales</taxon>
        <taxon>Bifidobacteriaceae</taxon>
        <taxon>Bifidobacterium</taxon>
    </lineage>
</organism>
<evidence type="ECO:0000313" key="1">
    <source>
        <dbReference type="EMBL" id="OQM51161.1"/>
    </source>
</evidence>
<dbReference type="Pfam" id="PF07751">
    <property type="entry name" value="Abi_2"/>
    <property type="match status" value="1"/>
</dbReference>
<protein>
    <submittedName>
        <fullName evidence="1">DNA-binding protein</fullName>
    </submittedName>
</protein>
<dbReference type="EMBL" id="NAQA01000003">
    <property type="protein sequence ID" value="OQM51161.1"/>
    <property type="molecule type" value="Genomic_DNA"/>
</dbReference>
<dbReference type="RefSeq" id="WP_257616809.1">
    <property type="nucleotide sequence ID" value="NZ_NAQA01000003.1"/>
</dbReference>
<gene>
    <name evidence="1" type="ORF">B5782_1112</name>
</gene>
<dbReference type="AlphaFoldDB" id="A0A1V8PR44"/>
<evidence type="ECO:0000313" key="2">
    <source>
        <dbReference type="Proteomes" id="UP000192666"/>
    </source>
</evidence>
<keyword evidence="1" id="KW-0238">DNA-binding</keyword>
<reference evidence="1 2" key="1">
    <citation type="submission" date="2017-03" db="EMBL/GenBank/DDBJ databases">
        <title>Maternal inheritance of bifidobacteria.</title>
        <authorList>
            <person name="Lugli G.A."/>
            <person name="Duranti S."/>
            <person name="Milani C."/>
            <person name="Mancabelli L."/>
        </authorList>
    </citation>
    <scope>NUCLEOTIDE SEQUENCE [LARGE SCALE GENOMIC DNA]</scope>
    <source>
        <strain evidence="1 2">1899B</strain>
    </source>
</reference>
<dbReference type="InterPro" id="IPR011664">
    <property type="entry name" value="Abi_system_AbiD/AbiF-like"/>
</dbReference>
<name>A0A1V8PR44_9BIFI</name>
<dbReference type="Proteomes" id="UP000192666">
    <property type="component" value="Unassembled WGS sequence"/>
</dbReference>
<accession>A0A1V8PR44</accession>
<sequence length="262" mass="29560">MALIDKVFKRILELDGNPRNRGDYGGKAYIRHCMEDHNGQVPLWMLANDLSSGQTVWFFQVQSPAVRLAVAESFIGLYADTHDGLRCITIKRLDSIFNRLVFYRNLCAHDERCYCARYDGRANENVYQAIGDLGYLLDKDDYLELFGRSPHWSHGRPSPCHSGLSAIGLWDSGWIWDAIGGWDGCMGRVSFCLLSAMETCCRANASAPPMRNIMKPQGVLHFSVPVGEDAERRQGGGTFPDYFWVPVGASWKTRLIGRFPKN</sequence>